<sequence length="687" mass="73263">MAPTVKSTAALLFATLASPASAAQYEQYILAPSSRTLHPVSVYQVNGSVTNAASLTGDAVGSGVFQDVSAVTYDFGKIGDVDADQYIGISFTESSLWISSEGCDATADAGIDEALWFQVDGPGTLTPDRKHERGAFRYLNVYHNTTGSIEVQQITVEFTPMPHWSDNSLRDYTGWFHSNDELINRIWYAGAYTNQLCTIDPNYGSAIVHLGEINSTQGGPKFGPDTWYSNTTISNGSSCLVDGAKRDRLVWAGDMAFAVPAVTVATYDLISIANALDSLFGLQNKTSGQLPYAGVGLFDVYSATYHLYSLIGIADYYLYSGDLSYLRNKWSQWKLGLTFSLSFIDDSGMMNVTSPSDWLRFGMGGHNIEANSIFYYTINQGISLGRALGEDSTLLDSWAKSAADIKTSANRLLWDESAGLYRDNETTTLHPQDGNSWAVVSGVADTEEKMTSISAGLAARWGPYGAPAVEAADAVSPFISGFELQMHLLAGNASAALDLMRLQWGFMLNDPRMTNSTFIEGYSSDGRLHYAPYTNDPRISHAHGWATGPTSTLTFFFSGIKLLSAGGQKWEISPVLGDLRNVDAGFSTNLGLFSSQLTAAEDGSVGSLVFTTPPGSTGSVKLPGVSGSLTSTNGTSVSLVGGMARNLTGGTWTLQRNSVVPAQGGAAAKGLLSPALAFVAAALAFLL</sequence>
<comment type="caution">
    <text evidence="3">The sequence shown here is derived from an EMBL/GenBank/DDBJ whole genome shotgun (WGS) entry which is preliminary data.</text>
</comment>
<organism evidence="3 4">
    <name type="scientific">Extremus antarcticus</name>
    <dbReference type="NCBI Taxonomy" id="702011"/>
    <lineage>
        <taxon>Eukaryota</taxon>
        <taxon>Fungi</taxon>
        <taxon>Dikarya</taxon>
        <taxon>Ascomycota</taxon>
        <taxon>Pezizomycotina</taxon>
        <taxon>Dothideomycetes</taxon>
        <taxon>Dothideomycetidae</taxon>
        <taxon>Mycosphaerellales</taxon>
        <taxon>Extremaceae</taxon>
        <taxon>Extremus</taxon>
    </lineage>
</organism>
<evidence type="ECO:0000256" key="1">
    <source>
        <dbReference type="SAM" id="SignalP"/>
    </source>
</evidence>
<dbReference type="GO" id="GO:0005975">
    <property type="term" value="P:carbohydrate metabolic process"/>
    <property type="evidence" value="ECO:0007669"/>
    <property type="project" value="InterPro"/>
</dbReference>
<dbReference type="InterPro" id="IPR012341">
    <property type="entry name" value="6hp_glycosidase-like_sf"/>
</dbReference>
<dbReference type="InterPro" id="IPR008928">
    <property type="entry name" value="6-hairpin_glycosidase_sf"/>
</dbReference>
<reference evidence="3" key="1">
    <citation type="submission" date="2023-04" db="EMBL/GenBank/DDBJ databases">
        <title>Black Yeasts Isolated from many extreme environments.</title>
        <authorList>
            <person name="Coleine C."/>
            <person name="Stajich J.E."/>
            <person name="Selbmann L."/>
        </authorList>
    </citation>
    <scope>NUCLEOTIDE SEQUENCE</scope>
    <source>
        <strain evidence="3">CCFEE 5312</strain>
    </source>
</reference>
<gene>
    <name evidence="3" type="ORF">LTR09_009369</name>
</gene>
<feature type="chain" id="PRO_5042463701" description="Alpha-L-rhamnosidase six-hairpin glycosidase domain-containing protein" evidence="1">
    <location>
        <begin position="23"/>
        <end position="687"/>
    </location>
</feature>
<evidence type="ECO:0000313" key="3">
    <source>
        <dbReference type="EMBL" id="KAK3049450.1"/>
    </source>
</evidence>
<evidence type="ECO:0000313" key="4">
    <source>
        <dbReference type="Proteomes" id="UP001271007"/>
    </source>
</evidence>
<dbReference type="Proteomes" id="UP001271007">
    <property type="component" value="Unassembled WGS sequence"/>
</dbReference>
<dbReference type="PANTHER" id="PTHR34987:SF6">
    <property type="entry name" value="ALPHA-L-RHAMNOSIDASE SIX-HAIRPIN GLYCOSIDASE DOMAIN-CONTAINING PROTEIN"/>
    <property type="match status" value="1"/>
</dbReference>
<feature type="signal peptide" evidence="1">
    <location>
        <begin position="1"/>
        <end position="22"/>
    </location>
</feature>
<proteinExistence type="predicted"/>
<dbReference type="PANTHER" id="PTHR34987">
    <property type="entry name" value="C, PUTATIVE (AFU_ORTHOLOGUE AFUA_3G02880)-RELATED"/>
    <property type="match status" value="1"/>
</dbReference>
<dbReference type="AlphaFoldDB" id="A0AAJ0D979"/>
<dbReference type="Gene3D" id="2.60.420.10">
    <property type="entry name" value="Maltose phosphorylase, domain 3"/>
    <property type="match status" value="1"/>
</dbReference>
<evidence type="ECO:0000259" key="2">
    <source>
        <dbReference type="Pfam" id="PF17389"/>
    </source>
</evidence>
<dbReference type="GO" id="GO:0003824">
    <property type="term" value="F:catalytic activity"/>
    <property type="evidence" value="ECO:0007669"/>
    <property type="project" value="UniProtKB-ARBA"/>
</dbReference>
<feature type="domain" description="Alpha-L-rhamnosidase six-hairpin glycosidase" evidence="2">
    <location>
        <begin position="230"/>
        <end position="449"/>
    </location>
</feature>
<protein>
    <recommendedName>
        <fullName evidence="2">Alpha-L-rhamnosidase six-hairpin glycosidase domain-containing protein</fullName>
    </recommendedName>
</protein>
<dbReference type="SUPFAM" id="SSF48208">
    <property type="entry name" value="Six-hairpin glycosidases"/>
    <property type="match status" value="1"/>
</dbReference>
<keyword evidence="1" id="KW-0732">Signal</keyword>
<dbReference type="InterPro" id="IPR035396">
    <property type="entry name" value="Bac_rhamnosid6H"/>
</dbReference>
<accession>A0AAJ0D979</accession>
<keyword evidence="4" id="KW-1185">Reference proteome</keyword>
<dbReference type="Gene3D" id="1.50.10.10">
    <property type="match status" value="1"/>
</dbReference>
<dbReference type="EMBL" id="JAWDJX010000040">
    <property type="protein sequence ID" value="KAK3049450.1"/>
    <property type="molecule type" value="Genomic_DNA"/>
</dbReference>
<dbReference type="Pfam" id="PF17389">
    <property type="entry name" value="Bac_rhamnosid6H"/>
    <property type="match status" value="1"/>
</dbReference>
<name>A0AAJ0D979_9PEZI</name>